<proteinExistence type="predicted"/>
<dbReference type="AlphaFoldDB" id="A0A1Q5Q4Z4"/>
<evidence type="ECO:0000313" key="2">
    <source>
        <dbReference type="EMBL" id="OKL54772.1"/>
    </source>
</evidence>
<gene>
    <name evidence="2" type="ORF">BSZ39_02520</name>
</gene>
<dbReference type="InterPro" id="IPR014976">
    <property type="entry name" value="AbpA_HamA_C"/>
</dbReference>
<protein>
    <recommendedName>
        <fullName evidence="1">Anti-bacteriophage protein A/HamA C-terminal domain-containing protein</fullName>
    </recommendedName>
</protein>
<comment type="caution">
    <text evidence="2">The sequence shown here is derived from an EMBL/GenBank/DDBJ whole genome shotgun (WGS) entry which is preliminary data.</text>
</comment>
<feature type="domain" description="Anti-bacteriophage protein A/HamA C-terminal" evidence="1">
    <location>
        <begin position="41"/>
        <end position="315"/>
    </location>
</feature>
<dbReference type="EMBL" id="MQVR01000008">
    <property type="protein sequence ID" value="OKL54772.1"/>
    <property type="molecule type" value="Genomic_DNA"/>
</dbReference>
<name>A0A1Q5Q4Z4_9ACTO</name>
<evidence type="ECO:0000313" key="3">
    <source>
        <dbReference type="Proteomes" id="UP000185628"/>
    </source>
</evidence>
<reference evidence="3" key="1">
    <citation type="submission" date="2016-12" db="EMBL/GenBank/DDBJ databases">
        <authorList>
            <person name="Meng X."/>
        </authorList>
    </citation>
    <scope>NUCLEOTIDE SEQUENCE [LARGE SCALE GENOMIC DNA]</scope>
    <source>
        <strain evidence="3">DSM 19116</strain>
    </source>
</reference>
<dbReference type="Proteomes" id="UP000185628">
    <property type="component" value="Unassembled WGS sequence"/>
</dbReference>
<accession>A0A1Q5Q4Z4</accession>
<organism evidence="2 3">
    <name type="scientific">Bowdeniella nasicola</name>
    <dbReference type="NCBI Taxonomy" id="208480"/>
    <lineage>
        <taxon>Bacteria</taxon>
        <taxon>Bacillati</taxon>
        <taxon>Actinomycetota</taxon>
        <taxon>Actinomycetes</taxon>
        <taxon>Actinomycetales</taxon>
        <taxon>Actinomycetaceae</taxon>
        <taxon>Bowdeniella</taxon>
    </lineage>
</organism>
<sequence>MVASKTDDSQVADGPGVGALMADPVLPLSLMNRDRFLALFYDPERFDIHAKTVMHLHVLRIDGGDFAIKPLFKELVNNSISYVLSRQNLGKLTSDLSRMGEFFRKAQIQFKAPDPNAGEGGELLLYSFLEGHLGAPKILSKMELKTSAEHYVHGTDGVHLLEATPGDYQLIFGESKMYGDVAGSVGSSARRGVKAAFASMGKVKEDDFDFDTWLVESELLKESLDDDKVELLASILLPPASGAPAITKSNAFGVFIGFELDVTTYPFADHTAVEIETYLRDLALAAIAAEVDTIKAEIQDRGLGGYQFHIYAVPFLKRNVNGTVRGIEDIRIDLASELSGKNLRPPKDKAKK</sequence>
<dbReference type="RefSeq" id="WP_073715818.1">
    <property type="nucleotide sequence ID" value="NZ_MQVR01000008.1"/>
</dbReference>
<keyword evidence="3" id="KW-1185">Reference proteome</keyword>
<evidence type="ECO:0000259" key="1">
    <source>
        <dbReference type="Pfam" id="PF08878"/>
    </source>
</evidence>
<dbReference type="OrthoDB" id="4964195at2"/>
<dbReference type="Pfam" id="PF08878">
    <property type="entry name" value="HamA"/>
    <property type="match status" value="1"/>
</dbReference>